<dbReference type="AlphaFoldDB" id="A0A919NMQ2"/>
<dbReference type="GO" id="GO:0016791">
    <property type="term" value="F:phosphatase activity"/>
    <property type="evidence" value="ECO:0007669"/>
    <property type="project" value="TreeGrafter"/>
</dbReference>
<evidence type="ECO:0000313" key="4">
    <source>
        <dbReference type="Proteomes" id="UP000623608"/>
    </source>
</evidence>
<evidence type="ECO:0000259" key="2">
    <source>
        <dbReference type="PROSITE" id="PS51746"/>
    </source>
</evidence>
<dbReference type="Pfam" id="PF07228">
    <property type="entry name" value="SpoIIE"/>
    <property type="match status" value="1"/>
</dbReference>
<comment type="caution">
    <text evidence="3">The sequence shown here is derived from an EMBL/GenBank/DDBJ whole genome shotgun (WGS) entry which is preliminary data.</text>
</comment>
<dbReference type="SMART" id="SM00387">
    <property type="entry name" value="HATPase_c"/>
    <property type="match status" value="1"/>
</dbReference>
<dbReference type="Gene3D" id="3.60.40.10">
    <property type="entry name" value="PPM-type phosphatase domain"/>
    <property type="match status" value="1"/>
</dbReference>
<proteinExistence type="predicted"/>
<dbReference type="InterPro" id="IPR003594">
    <property type="entry name" value="HATPase_dom"/>
</dbReference>
<dbReference type="Gene3D" id="3.30.565.10">
    <property type="entry name" value="Histidine kinase-like ATPase, C-terminal domain"/>
    <property type="match status" value="1"/>
</dbReference>
<dbReference type="InterPro" id="IPR001932">
    <property type="entry name" value="PPM-type_phosphatase-like_dom"/>
</dbReference>
<dbReference type="PROSITE" id="PS51746">
    <property type="entry name" value="PPM_2"/>
    <property type="match status" value="1"/>
</dbReference>
<dbReference type="EMBL" id="BOMY01000031">
    <property type="protein sequence ID" value="GIF21661.1"/>
    <property type="molecule type" value="Genomic_DNA"/>
</dbReference>
<feature type="domain" description="PPM-type phosphatase" evidence="2">
    <location>
        <begin position="179"/>
        <end position="398"/>
    </location>
</feature>
<evidence type="ECO:0000256" key="1">
    <source>
        <dbReference type="ARBA" id="ARBA00022801"/>
    </source>
</evidence>
<dbReference type="Gene3D" id="3.30.750.24">
    <property type="entry name" value="STAS domain"/>
    <property type="match status" value="1"/>
</dbReference>
<organism evidence="3 4">
    <name type="scientific">Paractinoplanes tereljensis</name>
    <dbReference type="NCBI Taxonomy" id="571912"/>
    <lineage>
        <taxon>Bacteria</taxon>
        <taxon>Bacillati</taxon>
        <taxon>Actinomycetota</taxon>
        <taxon>Actinomycetes</taxon>
        <taxon>Micromonosporales</taxon>
        <taxon>Micromonosporaceae</taxon>
        <taxon>Paractinoplanes</taxon>
    </lineage>
</organism>
<keyword evidence="1" id="KW-0378">Hydrolase</keyword>
<gene>
    <name evidence="3" type="ORF">Ate02nite_43910</name>
</gene>
<dbReference type="InterPro" id="IPR013656">
    <property type="entry name" value="PAS_4"/>
</dbReference>
<name>A0A919NMQ2_9ACTN</name>
<dbReference type="SUPFAM" id="SSF55874">
    <property type="entry name" value="ATPase domain of HSP90 chaperone/DNA topoisomerase II/histidine kinase"/>
    <property type="match status" value="1"/>
</dbReference>
<dbReference type="SUPFAM" id="SSF81606">
    <property type="entry name" value="PP2C-like"/>
    <property type="match status" value="1"/>
</dbReference>
<keyword evidence="4" id="KW-1185">Reference proteome</keyword>
<dbReference type="InterPro" id="IPR036457">
    <property type="entry name" value="PPM-type-like_dom_sf"/>
</dbReference>
<dbReference type="InterPro" id="IPR036890">
    <property type="entry name" value="HATPase_C_sf"/>
</dbReference>
<dbReference type="RefSeq" id="WP_203808460.1">
    <property type="nucleotide sequence ID" value="NZ_BOMY01000031.1"/>
</dbReference>
<dbReference type="PANTHER" id="PTHR43156:SF2">
    <property type="entry name" value="STAGE II SPORULATION PROTEIN E"/>
    <property type="match status" value="1"/>
</dbReference>
<dbReference type="Pfam" id="PF08448">
    <property type="entry name" value="PAS_4"/>
    <property type="match status" value="1"/>
</dbReference>
<evidence type="ECO:0000313" key="3">
    <source>
        <dbReference type="EMBL" id="GIF21661.1"/>
    </source>
</evidence>
<dbReference type="InterPro" id="IPR035965">
    <property type="entry name" value="PAS-like_dom_sf"/>
</dbReference>
<accession>A0A919NMQ2</accession>
<dbReference type="InterPro" id="IPR036513">
    <property type="entry name" value="STAS_dom_sf"/>
</dbReference>
<dbReference type="SMART" id="SM00331">
    <property type="entry name" value="PP2C_SIG"/>
    <property type="match status" value="1"/>
</dbReference>
<reference evidence="3" key="1">
    <citation type="submission" date="2021-01" db="EMBL/GenBank/DDBJ databases">
        <title>Whole genome shotgun sequence of Actinoplanes tereljensis NBRC 105297.</title>
        <authorList>
            <person name="Komaki H."/>
            <person name="Tamura T."/>
        </authorList>
    </citation>
    <scope>NUCLEOTIDE SEQUENCE</scope>
    <source>
        <strain evidence="3">NBRC 105297</strain>
    </source>
</reference>
<dbReference type="Pfam" id="PF13581">
    <property type="entry name" value="HATPase_c_2"/>
    <property type="match status" value="1"/>
</dbReference>
<dbReference type="Proteomes" id="UP000623608">
    <property type="component" value="Unassembled WGS sequence"/>
</dbReference>
<sequence length="655" mass="69389">MPDPAANASDRRVGEPDVVRGIFESMPVMLVGLTGPEHRIDAVNAACRTVLGRDDFAGQTLLEVFPEMIGQQLYEIADRVYRSGTSQTAQGWRVQIEREPGSGRLDDVYVDFTVAPRLGPDGTVTGLNFVGVDATERVTEQQQARRESTEAVLRYEQARDVIIALQRRLLPPGLPVLPSVRIAGSYLLADDEHAAGGDWFDAVPLAGGRVALVVGDVVGHGVAASAAMGQLRAVLQDRLDETGDVVTAIRAADRMTRRVPGAHAATVCVVVVDPADGTLTYCSAGHPPPLVAGPEQARYLAPSGTGPLGTGADYAVATDRLALGEVVLLYSDGIIERPGRPPAEATVELSQVVADVVAGRGLDPAGRPAAERACTHTLELLVRQTGHTDDITLLAAQRSTPPSPLWMRLPGDTALVQAARDALVRWLRDAGAGPDDMIALAHAVVELVTNAAEHSHPDDADGTVTVTAELGECGEVLIRVVDDGHWRHRDRPGDGFRHDRGLGLAMATRLADHVEIESGEHGTTATVRHRLTRPAALLTSEQITHGLTPAPAPAERPELMVIVDQPHVDGSRVAIHGPLDGTSAQHLDGELNLITLGGTHELEVDLTGVTHLASVAVAVLHRMPGLRLYAPAGSVAQQIMSLVDLPHVTSWLPGP</sequence>
<protein>
    <recommendedName>
        <fullName evidence="2">PPM-type phosphatase domain-containing protein</fullName>
    </recommendedName>
</protein>
<dbReference type="PANTHER" id="PTHR43156">
    <property type="entry name" value="STAGE II SPORULATION PROTEIN E-RELATED"/>
    <property type="match status" value="1"/>
</dbReference>
<dbReference type="Gene3D" id="3.30.450.20">
    <property type="entry name" value="PAS domain"/>
    <property type="match status" value="1"/>
</dbReference>
<dbReference type="InterPro" id="IPR052016">
    <property type="entry name" value="Bact_Sigma-Reg"/>
</dbReference>
<dbReference type="CDD" id="cd16936">
    <property type="entry name" value="HATPase_RsbW-like"/>
    <property type="match status" value="1"/>
</dbReference>
<dbReference type="SUPFAM" id="SSF55785">
    <property type="entry name" value="PYP-like sensor domain (PAS domain)"/>
    <property type="match status" value="1"/>
</dbReference>